<keyword evidence="1" id="KW-0238">DNA-binding</keyword>
<dbReference type="CDD" id="cd06170">
    <property type="entry name" value="LuxR_C_like"/>
    <property type="match status" value="1"/>
</dbReference>
<evidence type="ECO:0000259" key="2">
    <source>
        <dbReference type="PROSITE" id="PS50043"/>
    </source>
</evidence>
<dbReference type="OrthoDB" id="118459at2"/>
<reference evidence="4" key="1">
    <citation type="submission" date="2018-02" db="EMBL/GenBank/DDBJ databases">
        <authorList>
            <person name="Hausmann B."/>
        </authorList>
    </citation>
    <scope>NUCLEOTIDE SEQUENCE [LARGE SCALE GENOMIC DNA]</scope>
    <source>
        <strain evidence="4">Peat soil MAG SbA1</strain>
    </source>
</reference>
<dbReference type="SUPFAM" id="SSF46894">
    <property type="entry name" value="C-terminal effector domain of the bipartite response regulators"/>
    <property type="match status" value="1"/>
</dbReference>
<sequence>MSATERYGNRVPSEREQKVIQLVAQGLKNREVAEAIGTTEHVVKNYLRTIYDKLGLWNRVELALWYEARRNPSVLMTQ</sequence>
<gene>
    <name evidence="3" type="ORF">SBA1_1340011</name>
</gene>
<dbReference type="PANTHER" id="PTHR43214:SF38">
    <property type="entry name" value="NITRATE_NITRITE RESPONSE REGULATOR PROTEIN NARL"/>
    <property type="match status" value="1"/>
</dbReference>
<proteinExistence type="predicted"/>
<dbReference type="GO" id="GO:0003677">
    <property type="term" value="F:DNA binding"/>
    <property type="evidence" value="ECO:0007669"/>
    <property type="project" value="UniProtKB-KW"/>
</dbReference>
<organism evidence="3 4">
    <name type="scientific">Candidatus Sulfotelmatobacter kueseliae</name>
    <dbReference type="NCBI Taxonomy" id="2042962"/>
    <lineage>
        <taxon>Bacteria</taxon>
        <taxon>Pseudomonadati</taxon>
        <taxon>Acidobacteriota</taxon>
        <taxon>Terriglobia</taxon>
        <taxon>Terriglobales</taxon>
        <taxon>Candidatus Korobacteraceae</taxon>
        <taxon>Candidatus Sulfotelmatobacter</taxon>
    </lineage>
</organism>
<protein>
    <recommendedName>
        <fullName evidence="2">HTH luxR-type domain-containing protein</fullName>
    </recommendedName>
</protein>
<dbReference type="InterPro" id="IPR036388">
    <property type="entry name" value="WH-like_DNA-bd_sf"/>
</dbReference>
<evidence type="ECO:0000313" key="4">
    <source>
        <dbReference type="Proteomes" id="UP000238701"/>
    </source>
</evidence>
<dbReference type="SMART" id="SM00421">
    <property type="entry name" value="HTH_LUXR"/>
    <property type="match status" value="1"/>
</dbReference>
<dbReference type="Proteomes" id="UP000238701">
    <property type="component" value="Unassembled WGS sequence"/>
</dbReference>
<dbReference type="PROSITE" id="PS50043">
    <property type="entry name" value="HTH_LUXR_2"/>
    <property type="match status" value="1"/>
</dbReference>
<dbReference type="AlphaFoldDB" id="A0A2U3K594"/>
<dbReference type="InterPro" id="IPR039420">
    <property type="entry name" value="WalR-like"/>
</dbReference>
<dbReference type="Gene3D" id="1.10.10.10">
    <property type="entry name" value="Winged helix-like DNA-binding domain superfamily/Winged helix DNA-binding domain"/>
    <property type="match status" value="1"/>
</dbReference>
<dbReference type="GO" id="GO:0006355">
    <property type="term" value="P:regulation of DNA-templated transcription"/>
    <property type="evidence" value="ECO:0007669"/>
    <property type="project" value="InterPro"/>
</dbReference>
<accession>A0A2U3K594</accession>
<dbReference type="PRINTS" id="PR00038">
    <property type="entry name" value="HTHLUXR"/>
</dbReference>
<name>A0A2U3K594_9BACT</name>
<dbReference type="InterPro" id="IPR000792">
    <property type="entry name" value="Tscrpt_reg_LuxR_C"/>
</dbReference>
<evidence type="ECO:0000313" key="3">
    <source>
        <dbReference type="EMBL" id="SPF34798.1"/>
    </source>
</evidence>
<dbReference type="InterPro" id="IPR016032">
    <property type="entry name" value="Sig_transdc_resp-reg_C-effctor"/>
</dbReference>
<evidence type="ECO:0000256" key="1">
    <source>
        <dbReference type="ARBA" id="ARBA00023125"/>
    </source>
</evidence>
<feature type="domain" description="HTH luxR-type" evidence="2">
    <location>
        <begin position="5"/>
        <end position="70"/>
    </location>
</feature>
<dbReference type="PANTHER" id="PTHR43214">
    <property type="entry name" value="TWO-COMPONENT RESPONSE REGULATOR"/>
    <property type="match status" value="1"/>
</dbReference>
<dbReference type="EMBL" id="OMOD01000040">
    <property type="protein sequence ID" value="SPF34798.1"/>
    <property type="molecule type" value="Genomic_DNA"/>
</dbReference>
<dbReference type="Pfam" id="PF00196">
    <property type="entry name" value="GerE"/>
    <property type="match status" value="1"/>
</dbReference>